<proteinExistence type="predicted"/>
<dbReference type="PROSITE" id="PS51918">
    <property type="entry name" value="RADICAL_SAM"/>
    <property type="match status" value="1"/>
</dbReference>
<evidence type="ECO:0000313" key="6">
    <source>
        <dbReference type="EMBL" id="ARX89288.1"/>
    </source>
</evidence>
<dbReference type="InterPro" id="IPR050377">
    <property type="entry name" value="Radical_SAM_PqqE_MftC-like"/>
</dbReference>
<dbReference type="PANTHER" id="PTHR11228">
    <property type="entry name" value="RADICAL SAM DOMAIN PROTEIN"/>
    <property type="match status" value="1"/>
</dbReference>
<dbReference type="SUPFAM" id="SSF102114">
    <property type="entry name" value="Radical SAM enzymes"/>
    <property type="match status" value="1"/>
</dbReference>
<keyword evidence="1" id="KW-0949">S-adenosyl-L-methionine</keyword>
<dbReference type="InterPro" id="IPR013785">
    <property type="entry name" value="Aldolase_TIM"/>
</dbReference>
<sequence length="83" mass="8943">MVVWDTTYACPLRCSHCYSESGRRPSRQLGPDDMLRVADALVALGPRVVALSGGEPLVVRGVFDVAERLRAGGVKLSINTSGW</sequence>
<keyword evidence="3" id="KW-0408">Iron</keyword>
<dbReference type="InterPro" id="IPR058240">
    <property type="entry name" value="rSAM_sf"/>
</dbReference>
<dbReference type="AlphaFoldDB" id="A0A1Z1WS85"/>
<dbReference type="Pfam" id="PF04055">
    <property type="entry name" value="Radical_SAM"/>
    <property type="match status" value="1"/>
</dbReference>
<keyword evidence="2" id="KW-0479">Metal-binding</keyword>
<dbReference type="CDD" id="cd01335">
    <property type="entry name" value="Radical_SAM"/>
    <property type="match status" value="1"/>
</dbReference>
<name>A0A1Z1WS85_9ACTN</name>
<dbReference type="InterPro" id="IPR007197">
    <property type="entry name" value="rSAM"/>
</dbReference>
<evidence type="ECO:0000256" key="2">
    <source>
        <dbReference type="ARBA" id="ARBA00022723"/>
    </source>
</evidence>
<evidence type="ECO:0000259" key="5">
    <source>
        <dbReference type="PROSITE" id="PS51918"/>
    </source>
</evidence>
<gene>
    <name evidence="6" type="ORF">SMD44_08775</name>
</gene>
<organism evidence="6 7">
    <name type="scientific">Streptomyces alboflavus</name>
    <dbReference type="NCBI Taxonomy" id="67267"/>
    <lineage>
        <taxon>Bacteria</taxon>
        <taxon>Bacillati</taxon>
        <taxon>Actinomycetota</taxon>
        <taxon>Actinomycetes</taxon>
        <taxon>Kitasatosporales</taxon>
        <taxon>Streptomycetaceae</taxon>
        <taxon>Streptomyces</taxon>
    </lineage>
</organism>
<accession>A0A1Z1WS85</accession>
<dbReference type="SFLD" id="SFLDS00029">
    <property type="entry name" value="Radical_SAM"/>
    <property type="match status" value="1"/>
</dbReference>
<keyword evidence="4" id="KW-0411">Iron-sulfur</keyword>
<evidence type="ECO:0000256" key="4">
    <source>
        <dbReference type="ARBA" id="ARBA00023014"/>
    </source>
</evidence>
<dbReference type="Proteomes" id="UP000195880">
    <property type="component" value="Chromosome"/>
</dbReference>
<dbReference type="EMBL" id="CP021748">
    <property type="protein sequence ID" value="ARX89288.1"/>
    <property type="molecule type" value="Genomic_DNA"/>
</dbReference>
<evidence type="ECO:0000256" key="1">
    <source>
        <dbReference type="ARBA" id="ARBA00022691"/>
    </source>
</evidence>
<dbReference type="GO" id="GO:0046872">
    <property type="term" value="F:metal ion binding"/>
    <property type="evidence" value="ECO:0007669"/>
    <property type="project" value="UniProtKB-KW"/>
</dbReference>
<reference evidence="6 7" key="1">
    <citation type="submission" date="2017-05" db="EMBL/GenBank/DDBJ databases">
        <title>Streptomyces alboflavus Genome sequencing and assembly.</title>
        <authorList>
            <person name="Wang Y."/>
            <person name="Du B."/>
            <person name="Ding Y."/>
            <person name="Liu H."/>
            <person name="Hou Q."/>
            <person name="Liu K."/>
            <person name="Wang C."/>
            <person name="Yao L."/>
        </authorList>
    </citation>
    <scope>NUCLEOTIDE SEQUENCE [LARGE SCALE GENOMIC DNA]</scope>
    <source>
        <strain evidence="6 7">MDJK44</strain>
    </source>
</reference>
<evidence type="ECO:0000313" key="7">
    <source>
        <dbReference type="Proteomes" id="UP000195880"/>
    </source>
</evidence>
<dbReference type="GO" id="GO:0003824">
    <property type="term" value="F:catalytic activity"/>
    <property type="evidence" value="ECO:0007669"/>
    <property type="project" value="InterPro"/>
</dbReference>
<protein>
    <recommendedName>
        <fullName evidence="5">Radical SAM core domain-containing protein</fullName>
    </recommendedName>
</protein>
<dbReference type="GO" id="GO:0051536">
    <property type="term" value="F:iron-sulfur cluster binding"/>
    <property type="evidence" value="ECO:0007669"/>
    <property type="project" value="UniProtKB-KW"/>
</dbReference>
<dbReference type="KEGG" id="salf:SMD44_08775"/>
<keyword evidence="7" id="KW-1185">Reference proteome</keyword>
<evidence type="ECO:0000256" key="3">
    <source>
        <dbReference type="ARBA" id="ARBA00023004"/>
    </source>
</evidence>
<dbReference type="SFLD" id="SFLDG01067">
    <property type="entry name" value="SPASM/twitch_domain_containing"/>
    <property type="match status" value="1"/>
</dbReference>
<feature type="domain" description="Radical SAM core" evidence="5">
    <location>
        <begin position="1"/>
        <end position="83"/>
    </location>
</feature>
<dbReference type="PANTHER" id="PTHR11228:SF7">
    <property type="entry name" value="PQQA PEPTIDE CYCLASE"/>
    <property type="match status" value="1"/>
</dbReference>
<dbReference type="Gene3D" id="3.20.20.70">
    <property type="entry name" value="Aldolase class I"/>
    <property type="match status" value="1"/>
</dbReference>